<proteinExistence type="predicted"/>
<accession>A0A9W7CTB2</accession>
<evidence type="ECO:0000313" key="3">
    <source>
        <dbReference type="Proteomes" id="UP001165083"/>
    </source>
</evidence>
<protein>
    <submittedName>
        <fullName evidence="2">Unnamed protein product</fullName>
    </submittedName>
</protein>
<dbReference type="Proteomes" id="UP001165083">
    <property type="component" value="Unassembled WGS sequence"/>
</dbReference>
<feature type="region of interest" description="Disordered" evidence="1">
    <location>
        <begin position="97"/>
        <end position="121"/>
    </location>
</feature>
<reference evidence="2" key="1">
    <citation type="submission" date="2023-04" db="EMBL/GenBank/DDBJ databases">
        <title>Phytophthora lilii NBRC 32176.</title>
        <authorList>
            <person name="Ichikawa N."/>
            <person name="Sato H."/>
            <person name="Tonouchi N."/>
        </authorList>
    </citation>
    <scope>NUCLEOTIDE SEQUENCE</scope>
    <source>
        <strain evidence="2">NBRC 32176</strain>
    </source>
</reference>
<dbReference type="AlphaFoldDB" id="A0A9W7CTB2"/>
<dbReference type="EMBL" id="BSXW01002407">
    <property type="protein sequence ID" value="GMF42286.1"/>
    <property type="molecule type" value="Genomic_DNA"/>
</dbReference>
<sequence length="245" mass="27062">MDSYNYTPRTWLAQQPPVVERRSYETPAGVRRRPEDVPRGLTCEEHWKKLDEARGAQDTATSAQVDRILFNYCASDTSTQIASAACLANAVSIGTSSETGLHGMETTDTRSGSERSSTNTDPRIAVDDIWRASDLIGTLRQQAEQVRALSARPDLIQGTFLDGMGGATEPVYVTVAGLQEFDEEISNNSLANDPLDDLRLRYIASANALISSEEASDEFEHEGTEVHFEDYAHELAFCLTLRCQH</sequence>
<comment type="caution">
    <text evidence="2">The sequence shown here is derived from an EMBL/GenBank/DDBJ whole genome shotgun (WGS) entry which is preliminary data.</text>
</comment>
<evidence type="ECO:0000313" key="2">
    <source>
        <dbReference type="EMBL" id="GMF42286.1"/>
    </source>
</evidence>
<name>A0A9W7CTB2_9STRA</name>
<organism evidence="2 3">
    <name type="scientific">Phytophthora lilii</name>
    <dbReference type="NCBI Taxonomy" id="2077276"/>
    <lineage>
        <taxon>Eukaryota</taxon>
        <taxon>Sar</taxon>
        <taxon>Stramenopiles</taxon>
        <taxon>Oomycota</taxon>
        <taxon>Peronosporomycetes</taxon>
        <taxon>Peronosporales</taxon>
        <taxon>Peronosporaceae</taxon>
        <taxon>Phytophthora</taxon>
    </lineage>
</organism>
<gene>
    <name evidence="2" type="ORF">Plil01_001678300</name>
</gene>
<keyword evidence="3" id="KW-1185">Reference proteome</keyword>
<evidence type="ECO:0000256" key="1">
    <source>
        <dbReference type="SAM" id="MobiDB-lite"/>
    </source>
</evidence>